<dbReference type="OrthoDB" id="5381546at2"/>
<organism evidence="2 3">
    <name type="scientific">Dyadobacter soli</name>
    <dbReference type="NCBI Taxonomy" id="659014"/>
    <lineage>
        <taxon>Bacteria</taxon>
        <taxon>Pseudomonadati</taxon>
        <taxon>Bacteroidota</taxon>
        <taxon>Cytophagia</taxon>
        <taxon>Cytophagales</taxon>
        <taxon>Spirosomataceae</taxon>
        <taxon>Dyadobacter</taxon>
    </lineage>
</organism>
<feature type="signal peptide" evidence="1">
    <location>
        <begin position="1"/>
        <end position="21"/>
    </location>
</feature>
<evidence type="ECO:0000256" key="1">
    <source>
        <dbReference type="SAM" id="SignalP"/>
    </source>
</evidence>
<accession>A0A1G7LRV9</accession>
<keyword evidence="1" id="KW-0732">Signal</keyword>
<evidence type="ECO:0008006" key="4">
    <source>
        <dbReference type="Google" id="ProtNLM"/>
    </source>
</evidence>
<keyword evidence="3" id="KW-1185">Reference proteome</keyword>
<dbReference type="Proteomes" id="UP000198748">
    <property type="component" value="Unassembled WGS sequence"/>
</dbReference>
<protein>
    <recommendedName>
        <fullName evidence="4">Outer membrane protein beta-barrel domain-containing protein</fullName>
    </recommendedName>
</protein>
<evidence type="ECO:0000313" key="2">
    <source>
        <dbReference type="EMBL" id="SDF52163.1"/>
    </source>
</evidence>
<proteinExistence type="predicted"/>
<name>A0A1G7LRV9_9BACT</name>
<dbReference type="AlphaFoldDB" id="A0A1G7LRV9"/>
<evidence type="ECO:0000313" key="3">
    <source>
        <dbReference type="Proteomes" id="UP000198748"/>
    </source>
</evidence>
<feature type="chain" id="PRO_5011712560" description="Outer membrane protein beta-barrel domain-containing protein" evidence="1">
    <location>
        <begin position="22"/>
        <end position="193"/>
    </location>
</feature>
<reference evidence="3" key="1">
    <citation type="submission" date="2016-10" db="EMBL/GenBank/DDBJ databases">
        <authorList>
            <person name="Varghese N."/>
            <person name="Submissions S."/>
        </authorList>
    </citation>
    <scope>NUCLEOTIDE SEQUENCE [LARGE SCALE GENOMIC DNA]</scope>
    <source>
        <strain evidence="3">DSM 25329</strain>
    </source>
</reference>
<gene>
    <name evidence="2" type="ORF">SAMN04487996_11163</name>
</gene>
<dbReference type="RefSeq" id="WP_090153313.1">
    <property type="nucleotide sequence ID" value="NZ_FNAN01000011.1"/>
</dbReference>
<sequence length="193" mass="21461">MKQIFALAALLAMGAASTCHAQSVRKLAPDFAQIQYAGSNGWMGVGAGYEFFNRHLRTNLQYGYVPPSKGGPLHLFSGAVFYQPARIRAGSHLQINPLDIGFKGSYQFGNDYFFKLPSRYPPNYYWWKPAFRLHLATESSLTYKLPKTAGIRTLSTYIEFNTNDLYLVSYVLNAGSLRVGEVVKAGIGVRVGF</sequence>
<dbReference type="STRING" id="659014.SAMN04487996_11163"/>
<dbReference type="EMBL" id="FNAN01000011">
    <property type="protein sequence ID" value="SDF52163.1"/>
    <property type="molecule type" value="Genomic_DNA"/>
</dbReference>